<protein>
    <submittedName>
        <fullName evidence="2">Uncharacterized protein</fullName>
    </submittedName>
</protein>
<proteinExistence type="predicted"/>
<evidence type="ECO:0000256" key="1">
    <source>
        <dbReference type="SAM" id="Phobius"/>
    </source>
</evidence>
<keyword evidence="1" id="KW-1133">Transmembrane helix</keyword>
<dbReference type="EMBL" id="JAINDJ010000002">
    <property type="protein sequence ID" value="KAG9459092.1"/>
    <property type="molecule type" value="Genomic_DNA"/>
</dbReference>
<keyword evidence="3" id="KW-1185">Reference proteome</keyword>
<reference evidence="2 3" key="1">
    <citation type="submission" date="2021-07" db="EMBL/GenBank/DDBJ databases">
        <title>The Aristolochia fimbriata genome: insights into angiosperm evolution, floral development and chemical biosynthesis.</title>
        <authorList>
            <person name="Jiao Y."/>
        </authorList>
    </citation>
    <scope>NUCLEOTIDE SEQUENCE [LARGE SCALE GENOMIC DNA]</scope>
    <source>
        <strain evidence="2">IBCAS-2021</strain>
        <tissue evidence="2">Leaf</tissue>
    </source>
</reference>
<gene>
    <name evidence="2" type="ORF">H6P81_003600</name>
</gene>
<dbReference type="Proteomes" id="UP000825729">
    <property type="component" value="Unassembled WGS sequence"/>
</dbReference>
<keyword evidence="1" id="KW-0472">Membrane</keyword>
<feature type="transmembrane region" description="Helical" evidence="1">
    <location>
        <begin position="89"/>
        <end position="109"/>
    </location>
</feature>
<dbReference type="AlphaFoldDB" id="A0AAV7FH09"/>
<accession>A0AAV7FH09</accession>
<feature type="transmembrane region" description="Helical" evidence="1">
    <location>
        <begin position="12"/>
        <end position="44"/>
    </location>
</feature>
<evidence type="ECO:0000313" key="3">
    <source>
        <dbReference type="Proteomes" id="UP000825729"/>
    </source>
</evidence>
<keyword evidence="1" id="KW-0812">Transmembrane</keyword>
<feature type="transmembrane region" description="Helical" evidence="1">
    <location>
        <begin position="138"/>
        <end position="160"/>
    </location>
</feature>
<comment type="caution">
    <text evidence="2">The sequence shown here is derived from an EMBL/GenBank/DDBJ whole genome shotgun (WGS) entry which is preliminary data.</text>
</comment>
<evidence type="ECO:0000313" key="2">
    <source>
        <dbReference type="EMBL" id="KAG9459092.1"/>
    </source>
</evidence>
<name>A0AAV7FH09_ARIFI</name>
<organism evidence="2 3">
    <name type="scientific">Aristolochia fimbriata</name>
    <name type="common">White veined hardy Dutchman's pipe vine</name>
    <dbReference type="NCBI Taxonomy" id="158543"/>
    <lineage>
        <taxon>Eukaryota</taxon>
        <taxon>Viridiplantae</taxon>
        <taxon>Streptophyta</taxon>
        <taxon>Embryophyta</taxon>
        <taxon>Tracheophyta</taxon>
        <taxon>Spermatophyta</taxon>
        <taxon>Magnoliopsida</taxon>
        <taxon>Magnoliidae</taxon>
        <taxon>Piperales</taxon>
        <taxon>Aristolochiaceae</taxon>
        <taxon>Aristolochia</taxon>
    </lineage>
</organism>
<sequence>MNDSAMGITLVIRAAIALLIGVGADMLMFVFPILFVAVLGSIYLHLTKSDKQPSLKKKGSKTNRVLALWRRPLLVKGPLGIVTGTELTFFAMFVALVIWTCAMFLHGSYAKMNDASAHRHGDKLWEAKLQSAGLRLGLVGRLCFLFLFFPVTLRIVSVALGETQLGGDSQVSHMARTHRHDYRHCSWPLLRRLLGC</sequence>